<dbReference type="AlphaFoldDB" id="A0A259U124"/>
<dbReference type="RefSeq" id="WP_179271170.1">
    <property type="nucleotide sequence ID" value="NZ_MQWB01000001.1"/>
</dbReference>
<feature type="transmembrane region" description="Helical" evidence="6">
    <location>
        <begin position="6"/>
        <end position="23"/>
    </location>
</feature>
<organism evidence="7 8">
    <name type="scientific">Rubricoccus marinus</name>
    <dbReference type="NCBI Taxonomy" id="716817"/>
    <lineage>
        <taxon>Bacteria</taxon>
        <taxon>Pseudomonadati</taxon>
        <taxon>Rhodothermota</taxon>
        <taxon>Rhodothermia</taxon>
        <taxon>Rhodothermales</taxon>
        <taxon>Rubricoccaceae</taxon>
        <taxon>Rubricoccus</taxon>
    </lineage>
</organism>
<accession>A0A259U124</accession>
<protein>
    <recommendedName>
        <fullName evidence="9">Glycosyltransferase 2-like domain-containing protein</fullName>
    </recommendedName>
</protein>
<dbReference type="InParanoid" id="A0A259U124"/>
<evidence type="ECO:0008006" key="9">
    <source>
        <dbReference type="Google" id="ProtNLM"/>
    </source>
</evidence>
<evidence type="ECO:0000256" key="1">
    <source>
        <dbReference type="ARBA" id="ARBA00004236"/>
    </source>
</evidence>
<evidence type="ECO:0000256" key="6">
    <source>
        <dbReference type="SAM" id="Phobius"/>
    </source>
</evidence>
<dbReference type="EMBL" id="MQWB01000001">
    <property type="protein sequence ID" value="OZC03699.1"/>
    <property type="molecule type" value="Genomic_DNA"/>
</dbReference>
<gene>
    <name evidence="7" type="ORF">BSZ36_12330</name>
</gene>
<comment type="subcellular location">
    <subcellularLocation>
        <location evidence="1">Cell membrane</location>
    </subcellularLocation>
</comment>
<evidence type="ECO:0000313" key="7">
    <source>
        <dbReference type="EMBL" id="OZC03699.1"/>
    </source>
</evidence>
<dbReference type="PANTHER" id="PTHR43646">
    <property type="entry name" value="GLYCOSYLTRANSFERASE"/>
    <property type="match status" value="1"/>
</dbReference>
<keyword evidence="6" id="KW-0812">Transmembrane</keyword>
<comment type="caution">
    <text evidence="7">The sequence shown here is derived from an EMBL/GenBank/DDBJ whole genome shotgun (WGS) entry which is preliminary data.</text>
</comment>
<evidence type="ECO:0000256" key="3">
    <source>
        <dbReference type="ARBA" id="ARBA00022676"/>
    </source>
</evidence>
<evidence type="ECO:0000256" key="5">
    <source>
        <dbReference type="ARBA" id="ARBA00023136"/>
    </source>
</evidence>
<dbReference type="PANTHER" id="PTHR43646:SF2">
    <property type="entry name" value="GLYCOSYLTRANSFERASE 2-LIKE DOMAIN-CONTAINING PROTEIN"/>
    <property type="match status" value="1"/>
</dbReference>
<keyword evidence="3" id="KW-0328">Glycosyltransferase</keyword>
<evidence type="ECO:0000256" key="2">
    <source>
        <dbReference type="ARBA" id="ARBA00022475"/>
    </source>
</evidence>
<keyword evidence="6" id="KW-1133">Transmembrane helix</keyword>
<keyword evidence="5 6" id="KW-0472">Membrane</keyword>
<feature type="transmembrane region" description="Helical" evidence="6">
    <location>
        <begin position="347"/>
        <end position="371"/>
    </location>
</feature>
<evidence type="ECO:0000313" key="8">
    <source>
        <dbReference type="Proteomes" id="UP000216446"/>
    </source>
</evidence>
<keyword evidence="4" id="KW-0808">Transferase</keyword>
<dbReference type="GO" id="GO:0016757">
    <property type="term" value="F:glycosyltransferase activity"/>
    <property type="evidence" value="ECO:0007669"/>
    <property type="project" value="UniProtKB-KW"/>
</dbReference>
<proteinExistence type="predicted"/>
<dbReference type="SUPFAM" id="SSF53448">
    <property type="entry name" value="Nucleotide-diphospho-sugar transferases"/>
    <property type="match status" value="1"/>
</dbReference>
<name>A0A259U124_9BACT</name>
<dbReference type="Proteomes" id="UP000216446">
    <property type="component" value="Unassembled WGS sequence"/>
</dbReference>
<evidence type="ECO:0000256" key="4">
    <source>
        <dbReference type="ARBA" id="ARBA00022679"/>
    </source>
</evidence>
<dbReference type="Pfam" id="PF13641">
    <property type="entry name" value="Glyco_tranf_2_3"/>
    <property type="match status" value="1"/>
</dbReference>
<sequence length="381" mass="40776">MPFPALLATVAVVYAAFVGWCAWRVRTAPGEDASGGEADRARGAGEEWPHVAVLVAARDEEVSIARCLDALLAQDYPADRLQIIVADDHSTDRTAEIVQRYASPLAPEATPRVRLVSVPDPDGPLCGKPLAIHTALDATDAPVLLVTDADCAPPEAWVRGLVSSLGPDVGLTGGLTLMEARTRFEAAQSLDWSYLLGVASALTEAGLPATAMGNNLAFRREAYDAVGGYPGLPFSVTEDYALFKAIADQGLWRVRFPLHASTRVRTLPARSFSHAYRQRRRWARGGMRAGPTLWAAYALAHLAHLVPLLGLALAPAAGLAALAVKLGADALLLSAVTSRVEGDQLRAGSFLVFECFLFLYMTTLPLALLLAPKIRWKGRTH</sequence>
<dbReference type="InterPro" id="IPR029044">
    <property type="entry name" value="Nucleotide-diphossugar_trans"/>
</dbReference>
<dbReference type="Gene3D" id="3.90.550.10">
    <property type="entry name" value="Spore Coat Polysaccharide Biosynthesis Protein SpsA, Chain A"/>
    <property type="match status" value="1"/>
</dbReference>
<dbReference type="GO" id="GO:0005886">
    <property type="term" value="C:plasma membrane"/>
    <property type="evidence" value="ECO:0007669"/>
    <property type="project" value="UniProtKB-SubCell"/>
</dbReference>
<reference evidence="7 8" key="1">
    <citation type="submission" date="2016-11" db="EMBL/GenBank/DDBJ databases">
        <title>Study of marine rhodopsin-containing bacteria.</title>
        <authorList>
            <person name="Yoshizawa S."/>
            <person name="Kumagai Y."/>
            <person name="Kogure K."/>
        </authorList>
    </citation>
    <scope>NUCLEOTIDE SEQUENCE [LARGE SCALE GENOMIC DNA]</scope>
    <source>
        <strain evidence="7 8">SG-29</strain>
    </source>
</reference>
<keyword evidence="8" id="KW-1185">Reference proteome</keyword>
<keyword evidence="2" id="KW-1003">Cell membrane</keyword>
<feature type="transmembrane region" description="Helical" evidence="6">
    <location>
        <begin position="294"/>
        <end position="327"/>
    </location>
</feature>